<dbReference type="RefSeq" id="XP_016607524.1">
    <property type="nucleotide sequence ID" value="XM_016753119.1"/>
</dbReference>
<evidence type="ECO:0000313" key="2">
    <source>
        <dbReference type="Proteomes" id="UP000053201"/>
    </source>
</evidence>
<proteinExistence type="predicted"/>
<dbReference type="AlphaFoldDB" id="A0A0L0HES2"/>
<name>A0A0L0HES2_SPIPD</name>
<protein>
    <submittedName>
        <fullName evidence="1">Uncharacterized protein</fullName>
    </submittedName>
</protein>
<dbReference type="GeneID" id="27688308"/>
<reference evidence="1 2" key="1">
    <citation type="submission" date="2009-08" db="EMBL/GenBank/DDBJ databases">
        <title>The Genome Sequence of Spizellomyces punctatus strain DAOM BR117.</title>
        <authorList>
            <consortium name="The Broad Institute Genome Sequencing Platform"/>
            <person name="Russ C."/>
            <person name="Cuomo C."/>
            <person name="Shea T."/>
            <person name="Young S.K."/>
            <person name="Zeng Q."/>
            <person name="Koehrsen M."/>
            <person name="Haas B."/>
            <person name="Borodovsky M."/>
            <person name="Guigo R."/>
            <person name="Alvarado L."/>
            <person name="Berlin A."/>
            <person name="Bochicchio J."/>
            <person name="Borenstein D."/>
            <person name="Chapman S."/>
            <person name="Chen Z."/>
            <person name="Engels R."/>
            <person name="Freedman E."/>
            <person name="Gellesch M."/>
            <person name="Goldberg J."/>
            <person name="Griggs A."/>
            <person name="Gujja S."/>
            <person name="Heiman D."/>
            <person name="Hepburn T."/>
            <person name="Howarth C."/>
            <person name="Jen D."/>
            <person name="Larson L."/>
            <person name="Lewis B."/>
            <person name="Mehta T."/>
            <person name="Park D."/>
            <person name="Pearson M."/>
            <person name="Roberts A."/>
            <person name="Saif S."/>
            <person name="Shenoy N."/>
            <person name="Sisk P."/>
            <person name="Stolte C."/>
            <person name="Sykes S."/>
            <person name="Thomson T."/>
            <person name="Walk T."/>
            <person name="White J."/>
            <person name="Yandava C."/>
            <person name="Burger G."/>
            <person name="Gray M.W."/>
            <person name="Holland P.W.H."/>
            <person name="King N."/>
            <person name="Lang F.B.F."/>
            <person name="Roger A.J."/>
            <person name="Ruiz-Trillo I."/>
            <person name="Lander E."/>
            <person name="Nusbaum C."/>
        </authorList>
    </citation>
    <scope>NUCLEOTIDE SEQUENCE [LARGE SCALE GENOMIC DNA]</scope>
    <source>
        <strain evidence="1 2">DAOM BR117</strain>
    </source>
</reference>
<accession>A0A0L0HES2</accession>
<gene>
    <name evidence="1" type="ORF">SPPG_04881</name>
</gene>
<keyword evidence="2" id="KW-1185">Reference proteome</keyword>
<dbReference type="EMBL" id="KQ257457">
    <property type="protein sequence ID" value="KNC99484.1"/>
    <property type="molecule type" value="Genomic_DNA"/>
</dbReference>
<dbReference type="Proteomes" id="UP000053201">
    <property type="component" value="Unassembled WGS sequence"/>
</dbReference>
<sequence length="298" mass="32590">MTFTTFNMLAGVAGFAQLVSSLVLTDVYRLATSKYCLHAPGTLTAGVQVQAIVCHAGRTDLILALELLEGRTQPQDPGFLHSQADPSFCMQDSTDKVTWETCDIKKTAQAWEEIQVDPKQVRYRSMSSGNCTSPALPQNDFSLLNSTAVANASPPVYPMLLKPCAEAITYTFISPENLGAMFPLPAPTGAPTTPPSPTPSVPVQVPGEARPQNGDCHYVYSLPNMGLGLYWTYQASDNGTYTLARASLPSKMSMILNPFSILRDTLRLSAYSTRPIPSDFGWEPDAYPYPKHRMSVWR</sequence>
<dbReference type="InParanoid" id="A0A0L0HES2"/>
<organism evidence="1 2">
    <name type="scientific">Spizellomyces punctatus (strain DAOM BR117)</name>
    <dbReference type="NCBI Taxonomy" id="645134"/>
    <lineage>
        <taxon>Eukaryota</taxon>
        <taxon>Fungi</taxon>
        <taxon>Fungi incertae sedis</taxon>
        <taxon>Chytridiomycota</taxon>
        <taxon>Chytridiomycota incertae sedis</taxon>
        <taxon>Chytridiomycetes</taxon>
        <taxon>Spizellomycetales</taxon>
        <taxon>Spizellomycetaceae</taxon>
        <taxon>Spizellomyces</taxon>
    </lineage>
</organism>
<evidence type="ECO:0000313" key="1">
    <source>
        <dbReference type="EMBL" id="KNC99484.1"/>
    </source>
</evidence>
<dbReference type="VEuPathDB" id="FungiDB:SPPG_04881"/>